<name>A0A8J6H2J3_MICOH</name>
<dbReference type="PANTHER" id="PTHR37882">
    <property type="entry name" value="HYPOTHETICAL PROTEIN LOC690352"/>
    <property type="match status" value="1"/>
</dbReference>
<protein>
    <submittedName>
        <fullName evidence="1">Uncharacterized protein</fullName>
    </submittedName>
</protein>
<accession>A0A8J6H2J3</accession>
<dbReference type="EMBL" id="JAATJU010000099">
    <property type="protein sequence ID" value="KAH0521461.1"/>
    <property type="molecule type" value="Genomic_DNA"/>
</dbReference>
<comment type="caution">
    <text evidence="1">The sequence shown here is derived from an EMBL/GenBank/DDBJ whole genome shotgun (WGS) entry which is preliminary data.</text>
</comment>
<gene>
    <name evidence="1" type="ORF">LTLLF_101810</name>
</gene>
<dbReference type="AlphaFoldDB" id="A0A8J6H2J3"/>
<sequence>MAKTVPSELHLTPHREVSDLLLQIMVSSTTVLWLCDVTEEKRMESWLRLLLLQVLSPLGFGNFGGEGSFRGKNEESVNLLCTDENEGEDCLAANVEMNKPEDQDKVLLHLVNMNMPVRPGILVQRQSKEATAPHLGENIEFEEDKNRQIFESANVRETNYKGGIVERTPMRATLTPSVIESQKRPLKGVTFSKEVIVVDLGNEYARPRSYAREHKERK</sequence>
<dbReference type="Proteomes" id="UP000710432">
    <property type="component" value="Unassembled WGS sequence"/>
</dbReference>
<organism evidence="1 2">
    <name type="scientific">Microtus ochrogaster</name>
    <name type="common">Prairie vole</name>
    <dbReference type="NCBI Taxonomy" id="79684"/>
    <lineage>
        <taxon>Eukaryota</taxon>
        <taxon>Metazoa</taxon>
        <taxon>Chordata</taxon>
        <taxon>Craniata</taxon>
        <taxon>Vertebrata</taxon>
        <taxon>Euteleostomi</taxon>
        <taxon>Mammalia</taxon>
        <taxon>Eutheria</taxon>
        <taxon>Euarchontoglires</taxon>
        <taxon>Glires</taxon>
        <taxon>Rodentia</taxon>
        <taxon>Myomorpha</taxon>
        <taxon>Muroidea</taxon>
        <taxon>Cricetidae</taxon>
        <taxon>Arvicolinae</taxon>
        <taxon>Microtus</taxon>
    </lineage>
</organism>
<dbReference type="Pfam" id="PF15484">
    <property type="entry name" value="DUF4642"/>
    <property type="match status" value="1"/>
</dbReference>
<reference evidence="1" key="1">
    <citation type="submission" date="2020-03" db="EMBL/GenBank/DDBJ databases">
        <title>Studies in the Genomics of Life Span.</title>
        <authorList>
            <person name="Glass D."/>
        </authorList>
    </citation>
    <scope>NUCLEOTIDE SEQUENCE</scope>
    <source>
        <strain evidence="1">LTLLF</strain>
        <tissue evidence="1">Muscle</tissue>
    </source>
</reference>
<evidence type="ECO:0000313" key="2">
    <source>
        <dbReference type="Proteomes" id="UP000710432"/>
    </source>
</evidence>
<evidence type="ECO:0000313" key="1">
    <source>
        <dbReference type="EMBL" id="KAH0521461.1"/>
    </source>
</evidence>
<dbReference type="InterPro" id="IPR027813">
    <property type="entry name" value="DUF4642"/>
</dbReference>
<proteinExistence type="predicted"/>